<comment type="caution">
    <text evidence="2">The sequence shown here is derived from an EMBL/GenBank/DDBJ whole genome shotgun (WGS) entry which is preliminary data.</text>
</comment>
<feature type="region of interest" description="Disordered" evidence="1">
    <location>
        <begin position="1"/>
        <end position="21"/>
    </location>
</feature>
<gene>
    <name evidence="2" type="ORF">JQN83_02315</name>
</gene>
<protein>
    <submittedName>
        <fullName evidence="2">Uncharacterized protein</fullName>
    </submittedName>
</protein>
<organism evidence="2 3">
    <name type="scientific">Micromonospora antibiotica</name>
    <dbReference type="NCBI Taxonomy" id="2807623"/>
    <lineage>
        <taxon>Bacteria</taxon>
        <taxon>Bacillati</taxon>
        <taxon>Actinomycetota</taxon>
        <taxon>Actinomycetes</taxon>
        <taxon>Micromonosporales</taxon>
        <taxon>Micromonosporaceae</taxon>
        <taxon>Micromonospora</taxon>
    </lineage>
</organism>
<keyword evidence="3" id="KW-1185">Reference proteome</keyword>
<evidence type="ECO:0000313" key="3">
    <source>
        <dbReference type="Proteomes" id="UP000671399"/>
    </source>
</evidence>
<accession>A0ABS3V201</accession>
<evidence type="ECO:0000256" key="1">
    <source>
        <dbReference type="SAM" id="MobiDB-lite"/>
    </source>
</evidence>
<dbReference type="RefSeq" id="WP_208565330.1">
    <property type="nucleotide sequence ID" value="NZ_JAGFWR010000001.1"/>
</dbReference>
<proteinExistence type="predicted"/>
<reference evidence="2 3" key="1">
    <citation type="submission" date="2021-03" db="EMBL/GenBank/DDBJ databases">
        <authorList>
            <person name="Lee D.-H."/>
        </authorList>
    </citation>
    <scope>NUCLEOTIDE SEQUENCE [LARGE SCALE GENOMIC DNA]</scope>
    <source>
        <strain evidence="2 3">MMS20-R2-23</strain>
    </source>
</reference>
<name>A0ABS3V201_9ACTN</name>
<dbReference type="EMBL" id="JAGFWR010000001">
    <property type="protein sequence ID" value="MBO4159646.1"/>
    <property type="molecule type" value="Genomic_DNA"/>
</dbReference>
<dbReference type="Proteomes" id="UP000671399">
    <property type="component" value="Unassembled WGS sequence"/>
</dbReference>
<evidence type="ECO:0000313" key="2">
    <source>
        <dbReference type="EMBL" id="MBO4159646.1"/>
    </source>
</evidence>
<sequence length="45" mass="4872">MILDREEPLIRPARPRAGGPGSAALIRSVRLIRRLGPGAVAQRRA</sequence>